<feature type="compositionally biased region" description="Low complexity" evidence="16">
    <location>
        <begin position="571"/>
        <end position="585"/>
    </location>
</feature>
<dbReference type="PROSITE" id="PS50082">
    <property type="entry name" value="WD_REPEATS_2"/>
    <property type="match status" value="2"/>
</dbReference>
<organism evidence="18 19">
    <name type="scientific">Hohenbuehelia grisea</name>
    <dbReference type="NCBI Taxonomy" id="104357"/>
    <lineage>
        <taxon>Eukaryota</taxon>
        <taxon>Fungi</taxon>
        <taxon>Dikarya</taxon>
        <taxon>Basidiomycota</taxon>
        <taxon>Agaricomycotina</taxon>
        <taxon>Agaricomycetes</taxon>
        <taxon>Agaricomycetidae</taxon>
        <taxon>Agaricales</taxon>
        <taxon>Pleurotineae</taxon>
        <taxon>Pleurotaceae</taxon>
        <taxon>Hohenbuehelia</taxon>
    </lineage>
</organism>
<evidence type="ECO:0000256" key="6">
    <source>
        <dbReference type="ARBA" id="ARBA00022448"/>
    </source>
</evidence>
<keyword evidence="9" id="KW-0256">Endoplasmic reticulum</keyword>
<dbReference type="SUPFAM" id="SSF50978">
    <property type="entry name" value="WD40 repeat-like"/>
    <property type="match status" value="1"/>
</dbReference>
<dbReference type="PANTHER" id="PTHR13923">
    <property type="entry name" value="SEC31-RELATED PROTEIN"/>
    <property type="match status" value="1"/>
</dbReference>
<evidence type="ECO:0000256" key="7">
    <source>
        <dbReference type="ARBA" id="ARBA00022574"/>
    </source>
</evidence>
<evidence type="ECO:0000256" key="3">
    <source>
        <dbReference type="ARBA" id="ARBA00009358"/>
    </source>
</evidence>
<keyword evidence="6" id="KW-0813">Transport</keyword>
<keyword evidence="8" id="KW-0677">Repeat</keyword>
<feature type="region of interest" description="Disordered" evidence="16">
    <location>
        <begin position="1023"/>
        <end position="1362"/>
    </location>
</feature>
<evidence type="ECO:0000256" key="12">
    <source>
        <dbReference type="ARBA" id="ARBA00023136"/>
    </source>
</evidence>
<dbReference type="InterPro" id="IPR040251">
    <property type="entry name" value="SEC31-like"/>
</dbReference>
<dbReference type="Gene3D" id="1.25.40.1030">
    <property type="match status" value="1"/>
</dbReference>
<dbReference type="PANTHER" id="PTHR13923:SF11">
    <property type="entry name" value="SECRETORY 31, ISOFORM D"/>
    <property type="match status" value="1"/>
</dbReference>
<dbReference type="SMART" id="SM00320">
    <property type="entry name" value="WD40"/>
    <property type="match status" value="5"/>
</dbReference>
<evidence type="ECO:0000256" key="4">
    <source>
        <dbReference type="ARBA" id="ARBA00013507"/>
    </source>
</evidence>
<dbReference type="InterPro" id="IPR001680">
    <property type="entry name" value="WD40_rpt"/>
</dbReference>
<feature type="compositionally biased region" description="Polar residues" evidence="16">
    <location>
        <begin position="1029"/>
        <end position="1071"/>
    </location>
</feature>
<feature type="repeat" description="WD" evidence="15">
    <location>
        <begin position="123"/>
        <end position="165"/>
    </location>
</feature>
<feature type="compositionally biased region" description="Pro residues" evidence="16">
    <location>
        <begin position="1228"/>
        <end position="1251"/>
    </location>
</feature>
<sequence>MKLKEIHRTSTFAWSPTPSVPLLATGTVAGALDESFSNESHLEIWAPDFLDKHEFDLGAEGQHGPKGHVADTARFNRLAWGFVDSTRPSGVIAAGMENGELALYDAAKILAGEETSETLILRNSIHTGPIRGLDFNPHQNNLLASGGVSGEVYIWDLKDPGKPYSPTPGSRSTKLDEITSVAWNQQVQSVLAGASSTGYTVVWDLRGKREVVALAYGGGAGTLAGQTGAGNGLAVGGRRGMSDIAWHPDNATRLVTASEDDTSPIIMVWDLRNARAPEKILTGHEKGVLSLSWCKQDADLLLSCGKDNRVLCWNPQSSEIIGELPSADNWGFQVDWCPRNPDMLATAFFDGTVGIHSIQTTNEAAALAAAAPVTDGSDIFDAPGFTRSSQGGTLSLKQPPKWLRRPASCSFGFGGKLVSVSNLPSAQGRNQSSVVHIRKVVTEDDLVERARQLQAAIAEDKLNEFAEAKTSGKTEEDGASWKALLSLFRANSRDELVTLLGFSKEEVAARVAEAIEKLKVASATPSTVEEDITDSAPPPVVSFTEPESTTDVDDEVEQGSDDENAGDKTPSEVSASVISDVSSAATRLADAESTTTTAPSLFGDDNGPADGEGGADFFNTLGVAQSNGRSGQVLVPHTNYGLDSSVAATVGSGPSSVTSEKMKDTSNNTFKIYPADESETDRLVTKALVLGDFDSAVSLCLSSDRFADAILLAVKGGPELLQRTQKAYFERQTTSLPYLRLFQSIVTNDLADIVQNADLQEWQEIFVVLCTFASPEEFAGLAEQLGRRLEFQFTVGRTTEDGDVRGKEFRKNATLTYLAAGRLERLVNIWMDELVEEEKALVADDAKVAGSAYSAHAQALQTFVEKVTVFRSAIKYVDADLAAGGEASIAKEYKLSSLYDRYTEYADILAAQGLATEAVAFLNLTPKGYTGSGGFDVGVIRDRLLAATVPVPPAASSRVPASGASTLRGAPAPSAYSAYGGYANTTQSVLPPAPQPTAPQAFGAYNQPAYNPSVAATTQVAPSPYALPSQPTQPQSGPYAPAQSTAPQPQGYTPSQQGPYNAYNGQNSLTQPPHLRTQPQQIQAVQPMVPPPPPPRSSNGPGSMATPPPIKRDPGGWNDAPAAIPNQRATPVSAYKPSAITSPFPNSQPPPSPGFSPMIGGQALPPPPRPGSVQSHAQLPPQNLRGPPPAAGYAPQGGPAGPPQGMQPPARLMSPPQGVPRQPTPSQYAPPPSRIPGQTPPPQFARPPQGGPPQQLHQGPPGPYALTAGHGPSGPGQHGPGGFGQGAPPQAPQQQQQPGPYGPPPGGQRTGPPPPHAGGGPPPPPPGGPGGPPGGAPAPPRAPPKAAPAAPKYPPGDRSHIPELARPAFNVIAGHLDRLRQTTPPQQKRLVDDLERRVNPLFDALNCETLSKPVVDQLLVLTRAMENNDKQAALAIHVDLLTRGSQTDDIGLWMSGVKQLIMRM</sequence>
<evidence type="ECO:0000256" key="16">
    <source>
        <dbReference type="SAM" id="MobiDB-lite"/>
    </source>
</evidence>
<keyword evidence="13" id="KW-0968">Cytoplasmic vesicle</keyword>
<accession>A0ABR3JQ68</accession>
<protein>
    <recommendedName>
        <fullName evidence="5">Protein transport protein SEC31</fullName>
    </recommendedName>
    <alternativeName>
        <fullName evidence="4">Protein transport protein sec31</fullName>
    </alternativeName>
</protein>
<keyword evidence="10" id="KW-0931">ER-Golgi transport</keyword>
<evidence type="ECO:0000256" key="8">
    <source>
        <dbReference type="ARBA" id="ARBA00022737"/>
    </source>
</evidence>
<feature type="compositionally biased region" description="Polar residues" evidence="16">
    <location>
        <begin position="1172"/>
        <end position="1181"/>
    </location>
</feature>
<evidence type="ECO:0000256" key="10">
    <source>
        <dbReference type="ARBA" id="ARBA00022892"/>
    </source>
</evidence>
<evidence type="ECO:0000256" key="9">
    <source>
        <dbReference type="ARBA" id="ARBA00022824"/>
    </source>
</evidence>
<dbReference type="EMBL" id="JASNQZ010000004">
    <property type="protein sequence ID" value="KAL0957912.1"/>
    <property type="molecule type" value="Genomic_DNA"/>
</dbReference>
<feature type="compositionally biased region" description="Gly residues" evidence="16">
    <location>
        <begin position="1271"/>
        <end position="1285"/>
    </location>
</feature>
<dbReference type="InterPro" id="IPR015943">
    <property type="entry name" value="WD40/YVTN_repeat-like_dom_sf"/>
</dbReference>
<feature type="compositionally biased region" description="Low complexity" evidence="16">
    <location>
        <begin position="1286"/>
        <end position="1299"/>
    </location>
</feature>
<evidence type="ECO:0000256" key="5">
    <source>
        <dbReference type="ARBA" id="ARBA00021236"/>
    </source>
</evidence>
<dbReference type="Proteomes" id="UP001556367">
    <property type="component" value="Unassembled WGS sequence"/>
</dbReference>
<evidence type="ECO:0000259" key="17">
    <source>
        <dbReference type="Pfam" id="PF07304"/>
    </source>
</evidence>
<evidence type="ECO:0000256" key="1">
    <source>
        <dbReference type="ARBA" id="ARBA00004299"/>
    </source>
</evidence>
<name>A0ABR3JQ68_9AGAR</name>
<feature type="region of interest" description="Disordered" evidence="16">
    <location>
        <begin position="521"/>
        <end position="616"/>
    </location>
</feature>
<dbReference type="Gene3D" id="1.20.940.10">
    <property type="entry name" value="Functional domain of the splicing factor Prp18"/>
    <property type="match status" value="1"/>
</dbReference>
<feature type="repeat" description="WD" evidence="15">
    <location>
        <begin position="281"/>
        <end position="323"/>
    </location>
</feature>
<comment type="subcellular location">
    <subcellularLocation>
        <location evidence="1">Cytoplasmic vesicle</location>
        <location evidence="1">COPII-coated vesicle membrane</location>
        <topology evidence="1">Peripheral membrane protein</topology>
        <orientation evidence="1">Cytoplasmic side</orientation>
    </subcellularLocation>
    <subcellularLocation>
        <location evidence="2">Endoplasmic reticulum membrane</location>
    </subcellularLocation>
</comment>
<feature type="domain" description="SRA1/Sec31" evidence="17">
    <location>
        <begin position="1331"/>
        <end position="1462"/>
    </location>
</feature>
<keyword evidence="11" id="KW-0653">Protein transport</keyword>
<dbReference type="Gene3D" id="2.130.10.10">
    <property type="entry name" value="YVTN repeat-like/Quinoprotein amine dehydrogenase"/>
    <property type="match status" value="1"/>
</dbReference>
<feature type="compositionally biased region" description="Pro residues" evidence="16">
    <location>
        <begin position="1300"/>
        <end position="1354"/>
    </location>
</feature>
<dbReference type="InterPro" id="IPR036322">
    <property type="entry name" value="WD40_repeat_dom_sf"/>
</dbReference>
<comment type="function">
    <text evidence="14">Component of the coat protein complex II (COPII) which promotes the formation of transport vesicles from the endoplasmic reticulum (ER). The coat has two main functions, the physical deformation of the endoplasmic reticulum membrane into vesicles and the selection of cargo molecules.</text>
</comment>
<keyword evidence="19" id="KW-1185">Reference proteome</keyword>
<dbReference type="Pfam" id="PF07304">
    <property type="entry name" value="SRA1"/>
    <property type="match status" value="1"/>
</dbReference>
<keyword evidence="12" id="KW-0472">Membrane</keyword>
<evidence type="ECO:0000256" key="11">
    <source>
        <dbReference type="ARBA" id="ARBA00022927"/>
    </source>
</evidence>
<evidence type="ECO:0000313" key="18">
    <source>
        <dbReference type="EMBL" id="KAL0957912.1"/>
    </source>
</evidence>
<comment type="caution">
    <text evidence="18">The sequence shown here is derived from an EMBL/GenBank/DDBJ whole genome shotgun (WGS) entry which is preliminary data.</text>
</comment>
<keyword evidence="7 15" id="KW-0853">WD repeat</keyword>
<dbReference type="PROSITE" id="PS50294">
    <property type="entry name" value="WD_REPEATS_REGION"/>
    <property type="match status" value="1"/>
</dbReference>
<proteinExistence type="inferred from homology"/>
<evidence type="ECO:0000256" key="2">
    <source>
        <dbReference type="ARBA" id="ARBA00004586"/>
    </source>
</evidence>
<reference evidence="19" key="1">
    <citation type="submission" date="2024-06" db="EMBL/GenBank/DDBJ databases">
        <title>Multi-omics analyses provide insights into the biosynthesis of the anticancer antibiotic pleurotin in Hohenbuehelia grisea.</title>
        <authorList>
            <person name="Weaver J.A."/>
            <person name="Alberti F."/>
        </authorList>
    </citation>
    <scope>NUCLEOTIDE SEQUENCE [LARGE SCALE GENOMIC DNA]</scope>
    <source>
        <strain evidence="19">T-177</strain>
    </source>
</reference>
<dbReference type="Pfam" id="PF00400">
    <property type="entry name" value="WD40"/>
    <property type="match status" value="2"/>
</dbReference>
<comment type="similarity">
    <text evidence="3">Belongs to the WD repeat SEC31 family.</text>
</comment>
<evidence type="ECO:0000256" key="15">
    <source>
        <dbReference type="PROSITE-ProRule" id="PRU00221"/>
    </source>
</evidence>
<evidence type="ECO:0000256" key="13">
    <source>
        <dbReference type="ARBA" id="ARBA00023329"/>
    </source>
</evidence>
<feature type="compositionally biased region" description="Acidic residues" evidence="16">
    <location>
        <begin position="548"/>
        <end position="564"/>
    </location>
</feature>
<evidence type="ECO:0000256" key="14">
    <source>
        <dbReference type="ARBA" id="ARBA00025471"/>
    </source>
</evidence>
<evidence type="ECO:0000313" key="19">
    <source>
        <dbReference type="Proteomes" id="UP001556367"/>
    </source>
</evidence>
<dbReference type="InterPro" id="IPR009917">
    <property type="entry name" value="SRA1/Sec31"/>
</dbReference>
<feature type="compositionally biased region" description="Low complexity" evidence="16">
    <location>
        <begin position="1078"/>
        <end position="1087"/>
    </location>
</feature>
<gene>
    <name evidence="18" type="ORF">HGRIS_000093</name>
</gene>